<dbReference type="PATRIC" id="fig|1094466.5.peg.1696"/>
<dbReference type="EMBL" id="HE774682">
    <property type="protein sequence ID" value="CCG53668.1"/>
    <property type="molecule type" value="Genomic_DNA"/>
</dbReference>
<keyword evidence="2" id="KW-0285">Flavoprotein</keyword>
<accession>H8XTT8</accession>
<evidence type="ECO:0000313" key="6">
    <source>
        <dbReference type="EMBL" id="CCG53668.1"/>
    </source>
</evidence>
<dbReference type="CDD" id="cd04730">
    <property type="entry name" value="NPD_like"/>
    <property type="match status" value="1"/>
</dbReference>
<evidence type="ECO:0000256" key="4">
    <source>
        <dbReference type="ARBA" id="ARBA00023002"/>
    </source>
</evidence>
<evidence type="ECO:0000256" key="5">
    <source>
        <dbReference type="ARBA" id="ARBA00023033"/>
    </source>
</evidence>
<comment type="similarity">
    <text evidence="1">Belongs to the nitronate monooxygenase family. NMO class I subfamily.</text>
</comment>
<dbReference type="eggNOG" id="COG2070">
    <property type="taxonomic scope" value="Bacteria"/>
</dbReference>
<sequence>MKKATLTELLQIKHPIIMAPMFLVSNTKMVIEGMKNGVAGCIPALNYRTIEELQMAIKELKAAKVEGGSYGFNLIVNKSNIKYKEQLRVLCEEKVDFIITSLGSPEETIKEAHKHGVKVFCDVTDLNFAKKVESCGADALIAVNNQAGGHRGEIDPEQLIKMLNEGTSLPVISAGGVGNKADIDKMLNFGAIGVSVGSPFIASEESGVSKEYKQACVDYGAKDIVVTERISGTPCTVINTPYVQKVGTKQPWIERILNKNKKLKKWVKMFRFYVGMKATEKAATEVTYKTVWVAGPSIETTHAIEPIAEIIKKFI</sequence>
<keyword evidence="4" id="KW-0560">Oxidoreductase</keyword>
<dbReference type="STRING" id="1094466.KQS_08660"/>
<organism evidence="6 7">
    <name type="scientific">Flavobacterium indicum (strain DSM 17447 / CIP 109464 / GPTSA100-9)</name>
    <dbReference type="NCBI Taxonomy" id="1094466"/>
    <lineage>
        <taxon>Bacteria</taxon>
        <taxon>Pseudomonadati</taxon>
        <taxon>Bacteroidota</taxon>
        <taxon>Flavobacteriia</taxon>
        <taxon>Flavobacteriales</taxon>
        <taxon>Flavobacteriaceae</taxon>
        <taxon>Flavobacterium</taxon>
    </lineage>
</organism>
<evidence type="ECO:0000256" key="1">
    <source>
        <dbReference type="ARBA" id="ARBA00009881"/>
    </source>
</evidence>
<dbReference type="PANTHER" id="PTHR42747">
    <property type="entry name" value="NITRONATE MONOOXYGENASE-RELATED"/>
    <property type="match status" value="1"/>
</dbReference>
<keyword evidence="6" id="KW-0223">Dioxygenase</keyword>
<name>H8XTT8_FLAIG</name>
<dbReference type="AlphaFoldDB" id="H8XTT8"/>
<evidence type="ECO:0000256" key="3">
    <source>
        <dbReference type="ARBA" id="ARBA00022643"/>
    </source>
</evidence>
<dbReference type="GO" id="GO:0018580">
    <property type="term" value="F:nitronate monooxygenase activity"/>
    <property type="evidence" value="ECO:0007669"/>
    <property type="project" value="InterPro"/>
</dbReference>
<dbReference type="SUPFAM" id="SSF51412">
    <property type="entry name" value="Inosine monophosphate dehydrogenase (IMPDH)"/>
    <property type="match status" value="1"/>
</dbReference>
<dbReference type="InterPro" id="IPR013785">
    <property type="entry name" value="Aldolase_TIM"/>
</dbReference>
<protein>
    <submittedName>
        <fullName evidence="6">Probable dioxygenase</fullName>
    </submittedName>
</protein>
<dbReference type="OrthoDB" id="9778912at2"/>
<keyword evidence="7" id="KW-1185">Reference proteome</keyword>
<dbReference type="PANTHER" id="PTHR42747:SF4">
    <property type="entry name" value="BLR1330 PROTEIN"/>
    <property type="match status" value="1"/>
</dbReference>
<dbReference type="RefSeq" id="WP_014388787.1">
    <property type="nucleotide sequence ID" value="NC_017025.1"/>
</dbReference>
<gene>
    <name evidence="6" type="ordered locus">KQS_08660</name>
</gene>
<keyword evidence="5" id="KW-0503">Monooxygenase</keyword>
<proteinExistence type="inferred from homology"/>
<dbReference type="Pfam" id="PF03060">
    <property type="entry name" value="NMO"/>
    <property type="match status" value="1"/>
</dbReference>
<keyword evidence="3" id="KW-0288">FMN</keyword>
<dbReference type="InterPro" id="IPR004136">
    <property type="entry name" value="NMO"/>
</dbReference>
<reference evidence="7" key="2">
    <citation type="submission" date="2012-03" db="EMBL/GenBank/DDBJ databases">
        <title>Complete genome sequence of Flavobacterium indicum GPTSA100-9T, isolated from warm spring water.</title>
        <authorList>
            <person name="Barbier P."/>
            <person name="Houel A."/>
            <person name="Loux V."/>
            <person name="Poulain J."/>
            <person name="Bernardet J.-F."/>
            <person name="Touchon M."/>
            <person name="Duchaud E."/>
        </authorList>
    </citation>
    <scope>NUCLEOTIDE SEQUENCE [LARGE SCALE GENOMIC DNA]</scope>
    <source>
        <strain evidence="7">DSM 17447 / CIP 109464 / GPTSA100-9</strain>
    </source>
</reference>
<evidence type="ECO:0000313" key="7">
    <source>
        <dbReference type="Proteomes" id="UP000007599"/>
    </source>
</evidence>
<dbReference type="HOGENOM" id="CLU_038732_3_0_10"/>
<reference evidence="6 7" key="1">
    <citation type="journal article" date="2012" name="J. Bacteriol.">
        <title>Complete Genome Sequence of Flavobacterium indicum GPSTA100-9T, Isolated from Warm Spring Water.</title>
        <authorList>
            <person name="Barbier P."/>
            <person name="Houel A."/>
            <person name="Loux V."/>
            <person name="Poulain J."/>
            <person name="Bernardet J.F."/>
            <person name="Touchon M."/>
            <person name="Duchaud E."/>
        </authorList>
    </citation>
    <scope>NUCLEOTIDE SEQUENCE [LARGE SCALE GENOMIC DNA]</scope>
    <source>
        <strain evidence="7">DSM 17447 / CIP 109464 / GPTSA100-9</strain>
    </source>
</reference>
<evidence type="ECO:0000256" key="2">
    <source>
        <dbReference type="ARBA" id="ARBA00022630"/>
    </source>
</evidence>
<dbReference type="Proteomes" id="UP000007599">
    <property type="component" value="Chromosome I"/>
</dbReference>
<dbReference type="KEGG" id="fin:KQS_08660"/>
<dbReference type="GO" id="GO:0051213">
    <property type="term" value="F:dioxygenase activity"/>
    <property type="evidence" value="ECO:0007669"/>
    <property type="project" value="UniProtKB-KW"/>
</dbReference>
<dbReference type="Gene3D" id="3.20.20.70">
    <property type="entry name" value="Aldolase class I"/>
    <property type="match status" value="1"/>
</dbReference>